<dbReference type="Gene3D" id="2.70.150.10">
    <property type="entry name" value="Calcium-transporting ATPase, cytoplasmic transduction domain A"/>
    <property type="match status" value="1"/>
</dbReference>
<evidence type="ECO:0000256" key="10">
    <source>
        <dbReference type="ARBA" id="ARBA00022741"/>
    </source>
</evidence>
<feature type="transmembrane region" description="Helical" evidence="18">
    <location>
        <begin position="730"/>
        <end position="753"/>
    </location>
</feature>
<keyword evidence="8" id="KW-0597">Phosphoprotein</keyword>
<dbReference type="GO" id="GO:0016887">
    <property type="term" value="F:ATP hydrolysis activity"/>
    <property type="evidence" value="ECO:0007669"/>
    <property type="project" value="InterPro"/>
</dbReference>
<dbReference type="InterPro" id="IPR044492">
    <property type="entry name" value="P_typ_ATPase_HD_dom"/>
</dbReference>
<name>A0A7W7YSJ4_9HYPH</name>
<protein>
    <recommendedName>
        <fullName evidence="5">Magnesium-transporting ATPase, P-type 1</fullName>
        <ecNumber evidence="4">7.2.2.14</ecNumber>
    </recommendedName>
    <alternativeName>
        <fullName evidence="16">Mg(2+) transport ATPase, P-type 1</fullName>
    </alternativeName>
</protein>
<evidence type="ECO:0000256" key="7">
    <source>
        <dbReference type="ARBA" id="ARBA00022519"/>
    </source>
</evidence>
<keyword evidence="14 18" id="KW-1133">Transmembrane helix</keyword>
<evidence type="ECO:0000259" key="19">
    <source>
        <dbReference type="SMART" id="SM00831"/>
    </source>
</evidence>
<feature type="transmembrane region" description="Helical" evidence="18">
    <location>
        <begin position="824"/>
        <end position="844"/>
    </location>
</feature>
<dbReference type="InterPro" id="IPR001757">
    <property type="entry name" value="P_typ_ATPase"/>
</dbReference>
<dbReference type="InterPro" id="IPR059000">
    <property type="entry name" value="ATPase_P-type_domA"/>
</dbReference>
<gene>
    <name evidence="20" type="ORF">HNQ66_000842</name>
</gene>
<feature type="transmembrane region" description="Helical" evidence="18">
    <location>
        <begin position="93"/>
        <end position="109"/>
    </location>
</feature>
<feature type="transmembrane region" description="Helical" evidence="18">
    <location>
        <begin position="759"/>
        <end position="779"/>
    </location>
</feature>
<dbReference type="PANTHER" id="PTHR42861">
    <property type="entry name" value="CALCIUM-TRANSPORTING ATPASE"/>
    <property type="match status" value="1"/>
</dbReference>
<evidence type="ECO:0000256" key="18">
    <source>
        <dbReference type="SAM" id="Phobius"/>
    </source>
</evidence>
<dbReference type="InterPro" id="IPR023298">
    <property type="entry name" value="ATPase_P-typ_TM_dom_sf"/>
</dbReference>
<dbReference type="InterPro" id="IPR004014">
    <property type="entry name" value="ATPase_P-typ_cation-transptr_N"/>
</dbReference>
<dbReference type="Pfam" id="PF00690">
    <property type="entry name" value="Cation_ATPase_N"/>
    <property type="match status" value="1"/>
</dbReference>
<feature type="transmembrane region" description="Helical" evidence="18">
    <location>
        <begin position="282"/>
        <end position="306"/>
    </location>
</feature>
<evidence type="ECO:0000256" key="12">
    <source>
        <dbReference type="ARBA" id="ARBA00022842"/>
    </source>
</evidence>
<accession>A0A7W7YSJ4</accession>
<dbReference type="PROSITE" id="PS00154">
    <property type="entry name" value="ATPASE_E1_E2"/>
    <property type="match status" value="1"/>
</dbReference>
<dbReference type="GO" id="GO:0005886">
    <property type="term" value="C:plasma membrane"/>
    <property type="evidence" value="ECO:0007669"/>
    <property type="project" value="UniProtKB-SubCell"/>
</dbReference>
<evidence type="ECO:0000256" key="17">
    <source>
        <dbReference type="ARBA" id="ARBA00047295"/>
    </source>
</evidence>
<evidence type="ECO:0000256" key="15">
    <source>
        <dbReference type="ARBA" id="ARBA00023136"/>
    </source>
</evidence>
<feature type="transmembrane region" description="Helical" evidence="18">
    <location>
        <begin position="252"/>
        <end position="270"/>
    </location>
</feature>
<evidence type="ECO:0000256" key="16">
    <source>
        <dbReference type="ARBA" id="ARBA00029806"/>
    </source>
</evidence>
<organism evidence="20 21">
    <name type="scientific">Shinella fusca</name>
    <dbReference type="NCBI Taxonomy" id="544480"/>
    <lineage>
        <taxon>Bacteria</taxon>
        <taxon>Pseudomonadati</taxon>
        <taxon>Pseudomonadota</taxon>
        <taxon>Alphaproteobacteria</taxon>
        <taxon>Hyphomicrobiales</taxon>
        <taxon>Rhizobiaceae</taxon>
        <taxon>Shinella</taxon>
    </lineage>
</organism>
<evidence type="ECO:0000256" key="4">
    <source>
        <dbReference type="ARBA" id="ARBA00012786"/>
    </source>
</evidence>
<comment type="caution">
    <text evidence="20">The sequence shown here is derived from an EMBL/GenBank/DDBJ whole genome shotgun (WGS) entry which is preliminary data.</text>
</comment>
<dbReference type="SUPFAM" id="SSF81653">
    <property type="entry name" value="Calcium ATPase, transduction domain A"/>
    <property type="match status" value="1"/>
</dbReference>
<dbReference type="InterPro" id="IPR008250">
    <property type="entry name" value="ATPase_P-typ_transduc_dom_A_sf"/>
</dbReference>
<dbReference type="InterPro" id="IPR023214">
    <property type="entry name" value="HAD_sf"/>
</dbReference>
<dbReference type="Pfam" id="PF00122">
    <property type="entry name" value="E1-E2_ATPase"/>
    <property type="match status" value="1"/>
</dbReference>
<evidence type="ECO:0000256" key="9">
    <source>
        <dbReference type="ARBA" id="ARBA00022692"/>
    </source>
</evidence>
<keyword evidence="9 18" id="KW-0812">Transmembrane</keyword>
<dbReference type="InterPro" id="IPR006068">
    <property type="entry name" value="ATPase_P-typ_cation-transptr_C"/>
</dbReference>
<proteinExistence type="inferred from homology"/>
<comment type="function">
    <text evidence="1">Mediates magnesium influx to the cytosol.</text>
</comment>
<dbReference type="NCBIfam" id="TIGR01494">
    <property type="entry name" value="ATPase_P-type"/>
    <property type="match status" value="2"/>
</dbReference>
<evidence type="ECO:0000256" key="5">
    <source>
        <dbReference type="ARBA" id="ARBA00013555"/>
    </source>
</evidence>
<dbReference type="GO" id="GO:0015444">
    <property type="term" value="F:P-type magnesium transporter activity"/>
    <property type="evidence" value="ECO:0007669"/>
    <property type="project" value="UniProtKB-EC"/>
</dbReference>
<dbReference type="Gene3D" id="1.20.1110.10">
    <property type="entry name" value="Calcium-transporting ATPase, transmembrane domain"/>
    <property type="match status" value="1"/>
</dbReference>
<keyword evidence="21" id="KW-1185">Reference proteome</keyword>
<evidence type="ECO:0000256" key="11">
    <source>
        <dbReference type="ARBA" id="ARBA00022840"/>
    </source>
</evidence>
<comment type="subcellular location">
    <subcellularLocation>
        <location evidence="2">Cell inner membrane</location>
        <topology evidence="2">Multi-pass membrane protein</topology>
    </subcellularLocation>
</comment>
<keyword evidence="13" id="KW-1278">Translocase</keyword>
<dbReference type="Pfam" id="PF00689">
    <property type="entry name" value="Cation_ATPase_C"/>
    <property type="match status" value="1"/>
</dbReference>
<keyword evidence="10" id="KW-0547">Nucleotide-binding</keyword>
<dbReference type="Proteomes" id="UP000535406">
    <property type="component" value="Unassembled WGS sequence"/>
</dbReference>
<dbReference type="SFLD" id="SFLDS00003">
    <property type="entry name" value="Haloacid_Dehalogenase"/>
    <property type="match status" value="1"/>
</dbReference>
<keyword evidence="15 18" id="KW-0472">Membrane</keyword>
<dbReference type="Gene3D" id="3.40.50.1000">
    <property type="entry name" value="HAD superfamily/HAD-like"/>
    <property type="match status" value="1"/>
</dbReference>
<dbReference type="InterPro" id="IPR018303">
    <property type="entry name" value="ATPase_P-typ_P_site"/>
</dbReference>
<dbReference type="GO" id="GO:0005524">
    <property type="term" value="F:ATP binding"/>
    <property type="evidence" value="ECO:0007669"/>
    <property type="project" value="UniProtKB-KW"/>
</dbReference>
<dbReference type="PRINTS" id="PR01836">
    <property type="entry name" value="MGATPASE"/>
</dbReference>
<dbReference type="SUPFAM" id="SSF56784">
    <property type="entry name" value="HAD-like"/>
    <property type="match status" value="1"/>
</dbReference>
<keyword evidence="12" id="KW-0460">Magnesium</keyword>
<dbReference type="InterPro" id="IPR023299">
    <property type="entry name" value="ATPase_P-typ_cyto_dom_N"/>
</dbReference>
<evidence type="ECO:0000256" key="2">
    <source>
        <dbReference type="ARBA" id="ARBA00004429"/>
    </source>
</evidence>
<dbReference type="SFLD" id="SFLDG00002">
    <property type="entry name" value="C1.7:_P-type_atpase_like"/>
    <property type="match status" value="1"/>
</dbReference>
<keyword evidence="6" id="KW-1003">Cell membrane</keyword>
<keyword evidence="11" id="KW-0067">ATP-binding</keyword>
<reference evidence="20 21" key="1">
    <citation type="submission" date="2020-08" db="EMBL/GenBank/DDBJ databases">
        <title>Genomic Encyclopedia of Type Strains, Phase IV (KMG-IV): sequencing the most valuable type-strain genomes for metagenomic binning, comparative biology and taxonomic classification.</title>
        <authorList>
            <person name="Goeker M."/>
        </authorList>
    </citation>
    <scope>NUCLEOTIDE SEQUENCE [LARGE SCALE GENOMIC DNA]</scope>
    <source>
        <strain evidence="20 21">DSM 21319</strain>
    </source>
</reference>
<dbReference type="NCBIfam" id="TIGR01524">
    <property type="entry name" value="ATPase-IIIB_Mg"/>
    <property type="match status" value="1"/>
</dbReference>
<evidence type="ECO:0000256" key="13">
    <source>
        <dbReference type="ARBA" id="ARBA00022967"/>
    </source>
</evidence>
<dbReference type="SUPFAM" id="SSF81665">
    <property type="entry name" value="Calcium ATPase, transmembrane domain M"/>
    <property type="match status" value="1"/>
</dbReference>
<dbReference type="InterPro" id="IPR036412">
    <property type="entry name" value="HAD-like_sf"/>
</dbReference>
<dbReference type="RefSeq" id="WP_184141179.1">
    <property type="nucleotide sequence ID" value="NZ_JACHIK010000002.1"/>
</dbReference>
<dbReference type="SMART" id="SM00831">
    <property type="entry name" value="Cation_ATPase_N"/>
    <property type="match status" value="1"/>
</dbReference>
<feature type="transmembrane region" description="Helical" evidence="18">
    <location>
        <begin position="69"/>
        <end position="87"/>
    </location>
</feature>
<evidence type="ECO:0000313" key="20">
    <source>
        <dbReference type="EMBL" id="MBB5041459.1"/>
    </source>
</evidence>
<dbReference type="Gene3D" id="3.40.1110.10">
    <property type="entry name" value="Calcium-transporting ATPase, cytoplasmic domain N"/>
    <property type="match status" value="1"/>
</dbReference>
<dbReference type="EMBL" id="JACHIK010000002">
    <property type="protein sequence ID" value="MBB5041459.1"/>
    <property type="molecule type" value="Genomic_DNA"/>
</dbReference>
<evidence type="ECO:0000256" key="1">
    <source>
        <dbReference type="ARBA" id="ARBA00003954"/>
    </source>
</evidence>
<dbReference type="InterPro" id="IPR006415">
    <property type="entry name" value="P-type_ATPase_IIIB"/>
</dbReference>
<dbReference type="AlphaFoldDB" id="A0A7W7YSJ4"/>
<evidence type="ECO:0000256" key="14">
    <source>
        <dbReference type="ARBA" id="ARBA00022989"/>
    </source>
</evidence>
<dbReference type="Pfam" id="PF13246">
    <property type="entry name" value="Cation_ATPase"/>
    <property type="match status" value="1"/>
</dbReference>
<evidence type="ECO:0000256" key="8">
    <source>
        <dbReference type="ARBA" id="ARBA00022553"/>
    </source>
</evidence>
<dbReference type="SFLD" id="SFLDF00027">
    <property type="entry name" value="p-type_atpase"/>
    <property type="match status" value="1"/>
</dbReference>
<feature type="domain" description="Cation-transporting P-type ATPase N-terminal" evidence="19">
    <location>
        <begin position="16"/>
        <end position="89"/>
    </location>
</feature>
<comment type="similarity">
    <text evidence="3">Belongs to the cation transport ATPase (P-type) (TC 3.A.3) family. Type IIIB subfamily.</text>
</comment>
<evidence type="ECO:0000313" key="21">
    <source>
        <dbReference type="Proteomes" id="UP000535406"/>
    </source>
</evidence>
<evidence type="ECO:0000256" key="6">
    <source>
        <dbReference type="ARBA" id="ARBA00022475"/>
    </source>
</evidence>
<comment type="catalytic activity">
    <reaction evidence="17">
        <text>Mg(2+)(out) + ATP + H2O = Mg(2+)(in) + ADP + phosphate + H(+)</text>
        <dbReference type="Rhea" id="RHEA:10260"/>
        <dbReference type="ChEBI" id="CHEBI:15377"/>
        <dbReference type="ChEBI" id="CHEBI:15378"/>
        <dbReference type="ChEBI" id="CHEBI:18420"/>
        <dbReference type="ChEBI" id="CHEBI:30616"/>
        <dbReference type="ChEBI" id="CHEBI:43474"/>
        <dbReference type="ChEBI" id="CHEBI:456216"/>
        <dbReference type="EC" id="7.2.2.14"/>
    </reaction>
</comment>
<dbReference type="EC" id="7.2.2.14" evidence="4"/>
<keyword evidence="7" id="KW-0997">Cell inner membrane</keyword>
<feature type="transmembrane region" description="Helical" evidence="18">
    <location>
        <begin position="791"/>
        <end position="812"/>
    </location>
</feature>
<sequence length="855" mass="91355">MQPESPLQRASDAAPAYWSIPAEALLAQLDTRISGLSSEGARARLDDVGANAIRAGRGASALTAFARQFRSPLVLILIFAAVVSGIVGEGSEAAIIGVIVLASCVLSFTQEYGASRAMQALTARIARKALVLRDGREALLPVEAIVPGDIVRLSAGNLVPADGILLETRDFNVSEAALTGETFPVVKTAGICPPQARIGQRTNTAFTGTSVRSGTATMAVVKTGGKTEFAAIAATIAHAAPETDFARGIRRFGYLMTEIMLVIVILVFFANLLLHRPAVDSLLFSLALAVGLTPELLPAIISVTLARGARTMAANGVIVRRLDAIENLGSMDLLCTDKTGTLTEGVIRLDGCRDASGAEAPQVRLWALLNATLQAGMANPLDEAIAAGKGVEDDLAAYAKVDEIPYDFIRKRLSVIVRRADEPEDLMICKGALQTVVAACSVVLGESGAPVPLEAARAAAIDEKVRAWSGQGYRVLGLAVRRFSRQDAYRREDEAGLAFAGFLLFLDPPKAGIAETLKALAARGIKVKIITGDNRYVAAHLAEIVGLPQRRVLTGTQVSRLTKEALVRRVTQNDIFAEIDPNQKERIIAALRRHGHVVGYLGDGINDAPALHEADVGISVEGAVDVAREAADMILLERDLGVLLRGVDDGRRTFANTMKYISITTSANFGNMVSMAFASLALPFLPLLAPQILLNNFLSDVPSLAIATDNVDADQVRTPRRWDIAFVRRFMVTFGLVSSVFDFITFAFLLLAAGAAAGVFQTGWFVESLITELAIVLVVRTRKAFWRSRPSALLSWLTLVVGLLAVAIPFLPGADWFGFVPLPLPVLGGLVAITLAYLAASEAMKHWFFARRRRG</sequence>
<evidence type="ECO:0000256" key="3">
    <source>
        <dbReference type="ARBA" id="ARBA00008746"/>
    </source>
</evidence>